<dbReference type="PANTHER" id="PTHR32305">
    <property type="match status" value="1"/>
</dbReference>
<dbReference type="InterPro" id="IPR002126">
    <property type="entry name" value="Cadherin-like_dom"/>
</dbReference>
<dbReference type="Pfam" id="PF05345">
    <property type="entry name" value="He_PIG"/>
    <property type="match status" value="6"/>
</dbReference>
<dbReference type="InterPro" id="IPR036116">
    <property type="entry name" value="FN3_sf"/>
</dbReference>
<dbReference type="InterPro" id="IPR003961">
    <property type="entry name" value="FN3_dom"/>
</dbReference>
<accession>A0A545UC97</accession>
<dbReference type="CDD" id="cd11304">
    <property type="entry name" value="Cadherin_repeat"/>
    <property type="match status" value="1"/>
</dbReference>
<dbReference type="Gene3D" id="2.60.40.10">
    <property type="entry name" value="Immunoglobulins"/>
    <property type="match status" value="11"/>
</dbReference>
<dbReference type="NCBIfam" id="NF012211">
    <property type="entry name" value="tand_rpt_95"/>
    <property type="match status" value="3"/>
</dbReference>
<feature type="domain" description="Fibronectin type-III" evidence="3">
    <location>
        <begin position="129"/>
        <end position="220"/>
    </location>
</feature>
<dbReference type="InterPro" id="IPR013783">
    <property type="entry name" value="Ig-like_fold"/>
</dbReference>
<feature type="domain" description="Cadherin" evidence="2">
    <location>
        <begin position="1919"/>
        <end position="2004"/>
    </location>
</feature>
<evidence type="ECO:0000256" key="1">
    <source>
        <dbReference type="ARBA" id="ARBA00022737"/>
    </source>
</evidence>
<dbReference type="Proteomes" id="UP000315439">
    <property type="component" value="Unassembled WGS sequence"/>
</dbReference>
<dbReference type="GO" id="GO:0005509">
    <property type="term" value="F:calcium ion binding"/>
    <property type="evidence" value="ECO:0007669"/>
    <property type="project" value="InterPro"/>
</dbReference>
<protein>
    <submittedName>
        <fullName evidence="4">Tandem-95 repeat protein</fullName>
    </submittedName>
</protein>
<keyword evidence="5" id="KW-1185">Reference proteome</keyword>
<evidence type="ECO:0000313" key="4">
    <source>
        <dbReference type="EMBL" id="TQV87089.1"/>
    </source>
</evidence>
<dbReference type="SUPFAM" id="SSF63825">
    <property type="entry name" value="YWTD domain"/>
    <property type="match status" value="1"/>
</dbReference>
<dbReference type="InterPro" id="IPR028994">
    <property type="entry name" value="Integrin_alpha_N"/>
</dbReference>
<dbReference type="InterPro" id="IPR006530">
    <property type="entry name" value="YD"/>
</dbReference>
<dbReference type="PROSITE" id="PS50268">
    <property type="entry name" value="CADHERIN_2"/>
    <property type="match status" value="1"/>
</dbReference>
<dbReference type="Gene3D" id="2.180.10.10">
    <property type="entry name" value="RHS repeat-associated core"/>
    <property type="match status" value="3"/>
</dbReference>
<evidence type="ECO:0000259" key="3">
    <source>
        <dbReference type="PROSITE" id="PS50853"/>
    </source>
</evidence>
<dbReference type="InterPro" id="IPR022385">
    <property type="entry name" value="Rhs_assc_core"/>
</dbReference>
<dbReference type="NCBIfam" id="TIGR01643">
    <property type="entry name" value="YD_repeat_2x"/>
    <property type="match status" value="12"/>
</dbReference>
<evidence type="ECO:0000259" key="2">
    <source>
        <dbReference type="PROSITE" id="PS50268"/>
    </source>
</evidence>
<dbReference type="SUPFAM" id="SSF49265">
    <property type="entry name" value="Fibronectin type III"/>
    <property type="match status" value="1"/>
</dbReference>
<dbReference type="GO" id="GO:0007156">
    <property type="term" value="P:homophilic cell adhesion via plasma membrane adhesion molecules"/>
    <property type="evidence" value="ECO:0007669"/>
    <property type="project" value="InterPro"/>
</dbReference>
<dbReference type="Pfam" id="PF25023">
    <property type="entry name" value="TEN_YD-shell"/>
    <property type="match status" value="1"/>
</dbReference>
<sequence length="3915" mass="426212">MKNWLVFILLSVSLSGQNVWGDSGATAVPTISYVSGSGPYPDGTRQVEISFTTDIPSVCKVKTSDKSIFEYWPDNVVSSNNLLHRNQQKLYGDHDTQVFIRCQSLESGQVTPNSFIFPIRFTKEDSFPQPQNLIADSPLSQNGDFTLSWETVTGATSYYLVEQKDDGLWNAVDLPSDELSVTLSRPEIGRYLYRVSACSDGDLTSCGEFSEEAIVSVGAFASHFPPIMQPLSGSGPYPAGTREVEFSITTNLESECRYSGFNEGIFEYWSHDFSSTDGLTHTNQVSLYGDYDKEVYVRCKATATGYTNKTSLVFPIRFTNGQVLSKPEQLSATPEMNLDGVFELTWNPVSGANVYHLMEKKDNELWKVVNLVEGVTAISLVRTELGRYEYQVAACSDMQKTQCSHFSDNAIVSVGADPLHFPPIINYVSGSGPHDETVSQLELAVSTNLMAECRLNKKTDGFEYWSRVFTSEDGTAHQFSLTPDSRVDQTWYVKCQSTENQYISDAFEFPIDFTEDTTLPKPLNFSVDKPINTGSYLLSWTPVEGAASYLFKERFDGGDWSYTTLSNDILQQSMNKTQTGEYQYLVVACNDQQGTDCGHYSKLLTVTVIPSGSENLAPVAQNLQVETDENTAASITLIASDPNDDTIVYTLVTQPQSGVLSGSGKDWTYTPQTDFSGTDSFTFKANDSALDSNIATVSILVNAINQPPIANPQSLATDEDNAIAVTLSGSDPNGDSLSFVVETQPANGVLTGTAPNLIYTPNGNFNGSDSFTFKTNDGVVDSVTVTVQLQVNAVNDLPIAVAQSLTVEEDGTLAITLTGSDVDGDALSYSIVTLPTQGVLSGDAPNLVYSPLANFNGSDTFTFIVNDGAADSNIVTVNLLVGAVNDAPKITSFPITVATQDFQYNYSIVAYDTDGDPLTYQLIDGPSGMTISVVGGGVSWSPTADDIGVHFVKLQVEDSLGASDIQEYVLTVGQQPNRAPVITSSPILTGVVNEAYTYTITANDLDNDSLIYRLIDGPAGMSVSAVSGLVYWVPSYTQTGSASVAVSVEDVRGAITQQSFSINVELGENQSPQITSAPVELANVDKLYSYQVTATDDEAESLEYVLTSLPDGMLINSETGLISWVADNSLVGSHSVTVKVIDVKGAFDEQPFVINVTAAEENLSPEIQSTSVNNALQNGVYHYDVEATDPNQDLLNYELDFSPENMTINPESGDITWLSEDKYLQPLTVENNSCYAEPKAFDKIEVQQAWRRVFTTLTPPIAVPLIDTNNDNLIDTKDIPVTLVANNVSLIAMRTDNGDLVWPEIKPGDLGMDNFSLRASVAAADIDNDGLLEIITVAKEGIYFKLIALENDGTLKWINHDVAVHDATDIVFGDLDKNGVIEILVGDKVFNSQGNLILEAEPDINVDTQGILGQQGLIIDLDLDGSNEILTGFHAYNQQGDELWNNRHLSLLKSGAAFGVGNFDIDDYPEIIVVSGHHASLIEHDGTVVWGPVALDIFDVTNVGGGGTPVIVDFDNDGFDEAFVVARSKATLLDSNGQILWQVDMDDSSSSSVGATAFDLNHDGVLEIIFTDEIAFYIIDSLTGTILYQDNSHNSGTIMEHPIVADLDGDDSVEILVTGYSGVAMYDSGSESWGSVISTWNQSRFYPSATDNQGQIVNEVNFWLTEGFNVNAKSSELLPDITAHGVVYDEDNQTLAVTILNRGQLSVLTDFSVKFYQGNPSNGGILLGESIINGLAKSASINVSVENIVLESAELLFVVIDESVTLLECDVTNNQIVALPVSVKVSDVYGLSDVQTYALNVKRINHPPQIISLAPQTVVAGNLYHYELGIKDDFGDVHQISLENSPSHMLVQQANQAVVWRTTDDDIGQHNITLTVTDAGGLTQVQNIVITVVANTGLVPEIQSLNLATAIESELYNFTIVANDPDGDNNLIVYELRDEPAGMTVNASSGEVSWTPMTSQVGEHYFSVVARDNEGLSNELGVTVTVVSNNTDNDRPVITSVPDFNAPINGTYQYQVVATDINGDPLTYQLRAAPEGMLINTAGLITWTLIGEPVGVHLVDILVFDDKGGAATQTYQLNVGDSQLPVVLSTPPLSAWVDQLYQYEVKAYDPEGSGLTYTLLNSPESMQIESNSGVITWTPSEAESGIQAVSIKVADSKNGSAFQNYSIFVNQHEQNHAPVITSEPSFVGVVDQVYTYQINAPDEDGDLLSYHVVSGPDNLSVDVNGLVTWTPGLLQVGEHSVTLQVDDSTYQVAQSYNITVYDEPLPLNIDVSVTPKVALIDQPVSIHVTASGGSGDKQIEVTVDGVSQSIIDDVAIFTPTAKGRYDVVVSANDGNQTVEENYFFTVGDADDTTPPIVTIHSPGSHAEITSLTEIVASIQDDNLANYFVALFEAGESLNFENATILASGSNNITEAPVAEFDPSVLLNGLYHILIQAEDLNGQWTTNSVTLRVTGDLKVGNFSITFEDKSIPLAGIPIRVTRTYDSRQKSKALDFGYGWSVGYQDVKIQESSQPTRGWRQYASNSLFNIDGQSVSLPSSCTSSFSEKLVTVTLPDGDVETFVAKGRPVSGGLVSLSHPDCTLLGGRYINLEFEAKDGTDSELVSLDGQSLYLTNVDGGNLALDIIETAAVDAKSYQLTTRTGFVYKLDQYFGIETVTDPNGNTLTYSDSGIVHSSGKSVTFNRDANGRIKSITDPNGHVIQYDYSATGNLKSVTDELGSTTNFTYNNSHGLLDITDLLGRKVVKNIYNDDGRLIAQEDSDGNRTSFDHDLAGRQSVVTDRLGRTTVLYYDDEGNVTSQVDALSGVTTFTFDTNGNQLSQTDPLGRKSTATYNDNDDQLTQTNALDETVSFTYNSRGQELTVSDESGHVFTNTYDAVGNLLSIKDPQDNVTGSDINAQGLPAKVTDALGNETTYTYDDEGNKLTETNPLGEVTTFTYDDNNNVLTETRSRTLADESVVNETTTYEYDKRNRVIKTTDALGNISTVEYDLVGNQKATVDSLNRRTEYDYDAFGRLTETRFADGSKTTKTYDKEGNLLTETDRLGRVTSFEYDGLNRLFKTTYADGSITQTEYDAVGQVTAEIDAKGNRTEHDYDLAGRRIKTTNALNNIHQFAYDANGNLTSETDALNRITSYTYDSLDRKTQTTFANTSTMSDGFDALARKTSMTDQAGVVTNYAYDALGRLLSVTDVEGNVTSFTYDEAGNKLTQTDAEGRTTSWSYDALGRVLTRTLPLGQVESFTYDSVGNMLTHTDFNGELSTYVYDTNNRVTSITYAKDDSVESFTYDLSGNRLTATSSLGTWTYTYDVMNRLSSETKPNGDKLEYGYDLNGNKTQLKVTYANGDIETETLSYDELNRLASLTDSEGNITTYGYDSVGNRTSVSYQNGSSQTYAYDNLNRLTRVQHYDGTGALIKQFDYTLHATGRRTKIDESNGRSMAYTFDSLYRLTGETITDSVNGNRVATFEYDKVGNRLAETIDGTRKTFTFDNNDRVLTNGSVTYSYDENGNTLTEGNGTTTKTFTYNAQNKLTSFSDGSATASYQYNVDGIRMSQTVNFETTQYLVDNNQQYAQVIAEIDSSDSVTKRYVYGDDLISQTLAGETYFYLYDGLGSTRNLTDSQGVVTDSYDYEAFGELLNQTGNTENAYRYTGEQFDETLNQYYLRARYYSQGVGRFTQQDTWMGRNFDPITLHKYLYANVDPVNNIDPTGNFSLGQALSAINTAATIYSVATSTYNVLESAAAGEGEVTAKDVGLAFLSAVAGATAGKLLKLLSKACKKKRQCNYLKARAEAEAKIRLKVLTIPNSRLQRRAKPWRIVVITGAYDIKRGRGTAATNGPAKPNARLQAHGRKFGLSIGQRNACGTRNTVGRCAEWRAAGNLTRSGSRVKHIRWTAAYLVRKGENGFARLGDAIPPCGICATAGFHP</sequence>
<dbReference type="SUPFAM" id="SSF49313">
    <property type="entry name" value="Cadherin-like"/>
    <property type="match status" value="8"/>
</dbReference>
<dbReference type="PROSITE" id="PS50853">
    <property type="entry name" value="FN3"/>
    <property type="match status" value="1"/>
</dbReference>
<dbReference type="SUPFAM" id="SSF69318">
    <property type="entry name" value="Integrin alpha N-terminal domain"/>
    <property type="match status" value="1"/>
</dbReference>
<dbReference type="Pfam" id="PF05593">
    <property type="entry name" value="RHS_repeat"/>
    <property type="match status" value="11"/>
</dbReference>
<dbReference type="RefSeq" id="WP_142932080.1">
    <property type="nucleotide sequence ID" value="NZ_ML660165.1"/>
</dbReference>
<dbReference type="GO" id="GO:0016020">
    <property type="term" value="C:membrane"/>
    <property type="evidence" value="ECO:0007669"/>
    <property type="project" value="InterPro"/>
</dbReference>
<dbReference type="EMBL" id="VIKS01000009">
    <property type="protein sequence ID" value="TQV87089.1"/>
    <property type="molecule type" value="Genomic_DNA"/>
</dbReference>
<gene>
    <name evidence="4" type="ORF">FLL46_14890</name>
</gene>
<proteinExistence type="predicted"/>
<dbReference type="InterPro" id="IPR056823">
    <property type="entry name" value="TEN-like_YD-shell"/>
</dbReference>
<name>A0A545UC97_9GAMM</name>
<organism evidence="4 5">
    <name type="scientific">Aliikangiella coralliicola</name>
    <dbReference type="NCBI Taxonomy" id="2592383"/>
    <lineage>
        <taxon>Bacteria</taxon>
        <taxon>Pseudomonadati</taxon>
        <taxon>Pseudomonadota</taxon>
        <taxon>Gammaproteobacteria</taxon>
        <taxon>Oceanospirillales</taxon>
        <taxon>Pleioneaceae</taxon>
        <taxon>Aliikangiella</taxon>
    </lineage>
</organism>
<dbReference type="Gene3D" id="3.90.930.1">
    <property type="match status" value="2"/>
</dbReference>
<dbReference type="InterPro" id="IPR015919">
    <property type="entry name" value="Cadherin-like_sf"/>
</dbReference>
<dbReference type="NCBIfam" id="TIGR03696">
    <property type="entry name" value="Rhs_assc_core"/>
    <property type="match status" value="1"/>
</dbReference>
<dbReference type="InterPro" id="IPR050708">
    <property type="entry name" value="T6SS_VgrG/RHS"/>
</dbReference>
<dbReference type="PANTHER" id="PTHR32305:SF15">
    <property type="entry name" value="PROTEIN RHSA-RELATED"/>
    <property type="match status" value="1"/>
</dbReference>
<comment type="caution">
    <text evidence="4">The sequence shown here is derived from an EMBL/GenBank/DDBJ whole genome shotgun (WGS) entry which is preliminary data.</text>
</comment>
<dbReference type="Gene3D" id="2.60.40.3440">
    <property type="match status" value="3"/>
</dbReference>
<dbReference type="OrthoDB" id="6113780at2"/>
<reference evidence="4 5" key="1">
    <citation type="submission" date="2019-07" db="EMBL/GenBank/DDBJ databases">
        <title>Draft genome for Aliikangiella sp. M105.</title>
        <authorList>
            <person name="Wang G."/>
        </authorList>
    </citation>
    <scope>NUCLEOTIDE SEQUENCE [LARGE SCALE GENOMIC DNA]</scope>
    <source>
        <strain evidence="4 5">M105</strain>
    </source>
</reference>
<dbReference type="InterPro" id="IPR031325">
    <property type="entry name" value="RHS_repeat"/>
</dbReference>
<evidence type="ECO:0000313" key="5">
    <source>
        <dbReference type="Proteomes" id="UP000315439"/>
    </source>
</evidence>
<keyword evidence="1" id="KW-0677">Repeat</keyword>
<dbReference type="Pfam" id="PF17963">
    <property type="entry name" value="Big_9"/>
    <property type="match status" value="4"/>
</dbReference>